<gene>
    <name evidence="14" type="ORF">BG454_16385</name>
</gene>
<keyword evidence="7 13" id="KW-0812">Transmembrane</keyword>
<evidence type="ECO:0000256" key="9">
    <source>
        <dbReference type="ARBA" id="ARBA00023065"/>
    </source>
</evidence>
<keyword evidence="15" id="KW-1185">Reference proteome</keyword>
<keyword evidence="3" id="KW-0171">Cobalt transport</keyword>
<dbReference type="GO" id="GO:0046583">
    <property type="term" value="F:monoatomic cation efflux transmembrane transporter activity"/>
    <property type="evidence" value="ECO:0007669"/>
    <property type="project" value="TreeGrafter"/>
</dbReference>
<feature type="transmembrane region" description="Helical" evidence="13">
    <location>
        <begin position="205"/>
        <end position="226"/>
    </location>
</feature>
<evidence type="ECO:0000256" key="3">
    <source>
        <dbReference type="ARBA" id="ARBA00022426"/>
    </source>
</evidence>
<feature type="transmembrane region" description="Helical" evidence="13">
    <location>
        <begin position="132"/>
        <end position="149"/>
    </location>
</feature>
<dbReference type="PANTHER" id="PTHR40659">
    <property type="entry name" value="NICKEL/COBALT EFFLUX SYSTEM RCNA"/>
    <property type="match status" value="1"/>
</dbReference>
<dbReference type="KEGG" id="rbg:BG454_16385"/>
<dbReference type="GO" id="GO:0015099">
    <property type="term" value="F:nickel cation transmembrane transporter activity"/>
    <property type="evidence" value="ECO:0007669"/>
    <property type="project" value="UniProtKB-UniRule"/>
</dbReference>
<comment type="function">
    <text evidence="1">Efflux system for nickel and cobalt.</text>
</comment>
<evidence type="ECO:0000256" key="5">
    <source>
        <dbReference type="ARBA" id="ARBA00022475"/>
    </source>
</evidence>
<dbReference type="GO" id="GO:0032025">
    <property type="term" value="P:response to cobalt ion"/>
    <property type="evidence" value="ECO:0007669"/>
    <property type="project" value="TreeGrafter"/>
</dbReference>
<organism evidence="14 15">
    <name type="scientific">Roseinatronobacter bogoriensis subsp. barguzinensis</name>
    <dbReference type="NCBI Taxonomy" id="441209"/>
    <lineage>
        <taxon>Bacteria</taxon>
        <taxon>Pseudomonadati</taxon>
        <taxon>Pseudomonadota</taxon>
        <taxon>Alphaproteobacteria</taxon>
        <taxon>Rhodobacterales</taxon>
        <taxon>Paracoccaceae</taxon>
        <taxon>Roseinatronobacter</taxon>
    </lineage>
</organism>
<evidence type="ECO:0000256" key="1">
    <source>
        <dbReference type="ARBA" id="ARBA00002510"/>
    </source>
</evidence>
<dbReference type="EMBL" id="CP024899">
    <property type="protein sequence ID" value="ATX67980.1"/>
    <property type="molecule type" value="Genomic_DNA"/>
</dbReference>
<dbReference type="GO" id="GO:0006824">
    <property type="term" value="P:cobalt ion transport"/>
    <property type="evidence" value="ECO:0007669"/>
    <property type="project" value="UniProtKB-KW"/>
</dbReference>
<dbReference type="InterPro" id="IPR051224">
    <property type="entry name" value="NiCoT_RcnA"/>
</dbReference>
<dbReference type="STRING" id="441209.GCA_001870665_03062"/>
<proteinExistence type="inferred from homology"/>
<reference evidence="14 15" key="1">
    <citation type="submission" date="2017-11" db="EMBL/GenBank/DDBJ databases">
        <title>Revised Sequence and Annotation of the Rhodobaca barguzinensis strain alga05 Genome.</title>
        <authorList>
            <person name="Kopejtka K."/>
            <person name="Tomasch J.M."/>
            <person name="Bunk B."/>
            <person name="Koblizek M."/>
        </authorList>
    </citation>
    <scope>NUCLEOTIDE SEQUENCE [LARGE SCALE GENOMIC DNA]</scope>
    <source>
        <strain evidence="15">alga05</strain>
    </source>
</reference>
<keyword evidence="10" id="KW-0921">Nickel transport</keyword>
<feature type="transmembrane region" description="Helical" evidence="13">
    <location>
        <begin position="277"/>
        <end position="298"/>
    </location>
</feature>
<sequence length="301" mass="31628">MVIVTLLGLSALFYLAGGGMDQITQWAQTAQRGFQDQMALGLRALRAGDPGALMAFWGLCFAYGFVHAVGPGHGKFLLGAYGAGSDAPLGRMAGIGLISSLAQGASAIVLVYAGVLIFDASREALQLAGDIWLERASLIAIALIGLWLVSRATRKALHYTMAAPVTATGGGQAHGHHMHGHCETCGHRHSPDMHEVAQAKNWRDMAMLVGAIAIRPCTGALFVLILTWRMGLVWQGVVAVLVMALGTAAVTITVAATAVLAREGALGWARNLGRLRLLGPALEALAGLFILFVALNMLKIF</sequence>
<evidence type="ECO:0000256" key="4">
    <source>
        <dbReference type="ARBA" id="ARBA00022448"/>
    </source>
</evidence>
<evidence type="ECO:0000256" key="13">
    <source>
        <dbReference type="RuleBase" id="RU362101"/>
    </source>
</evidence>
<evidence type="ECO:0000256" key="10">
    <source>
        <dbReference type="ARBA" id="ARBA00023112"/>
    </source>
</evidence>
<evidence type="ECO:0000256" key="8">
    <source>
        <dbReference type="ARBA" id="ARBA00022989"/>
    </source>
</evidence>
<keyword evidence="5" id="KW-1003">Cell membrane</keyword>
<keyword evidence="6" id="KW-0533">Nickel</keyword>
<keyword evidence="12" id="KW-0170">Cobalt</keyword>
<comment type="similarity">
    <text evidence="13">Belongs to the NiCoT transporter (TC 2.A.52) family.</text>
</comment>
<keyword evidence="4 13" id="KW-0813">Transport</keyword>
<accession>A0A2K8KMZ2</accession>
<feature type="transmembrane region" description="Helical" evidence="13">
    <location>
        <begin position="51"/>
        <end position="69"/>
    </location>
</feature>
<dbReference type="PANTHER" id="PTHR40659:SF1">
    <property type="entry name" value="NICKEL_COBALT EFFLUX SYSTEM RCNA"/>
    <property type="match status" value="1"/>
</dbReference>
<protein>
    <recommendedName>
        <fullName evidence="13">Nickel/cobalt efflux system</fullName>
    </recommendedName>
</protein>
<name>A0A2K8KMZ2_9RHOB</name>
<dbReference type="GO" id="GO:0010045">
    <property type="term" value="P:response to nickel cation"/>
    <property type="evidence" value="ECO:0007669"/>
    <property type="project" value="TreeGrafter"/>
</dbReference>
<dbReference type="GO" id="GO:0005886">
    <property type="term" value="C:plasma membrane"/>
    <property type="evidence" value="ECO:0007669"/>
    <property type="project" value="UniProtKB-SubCell"/>
</dbReference>
<keyword evidence="9" id="KW-0406">Ion transport</keyword>
<evidence type="ECO:0000256" key="7">
    <source>
        <dbReference type="ARBA" id="ARBA00022692"/>
    </source>
</evidence>
<dbReference type="OrthoDB" id="9812956at2"/>
<evidence type="ECO:0000313" key="15">
    <source>
        <dbReference type="Proteomes" id="UP000228948"/>
    </source>
</evidence>
<evidence type="ECO:0000256" key="2">
    <source>
        <dbReference type="ARBA" id="ARBA00004651"/>
    </source>
</evidence>
<evidence type="ECO:0000313" key="14">
    <source>
        <dbReference type="EMBL" id="ATX67980.1"/>
    </source>
</evidence>
<feature type="transmembrane region" description="Helical" evidence="13">
    <location>
        <begin position="232"/>
        <end position="256"/>
    </location>
</feature>
<dbReference type="AlphaFoldDB" id="A0A2K8KMZ2"/>
<evidence type="ECO:0000256" key="12">
    <source>
        <dbReference type="ARBA" id="ARBA00023285"/>
    </source>
</evidence>
<dbReference type="InterPro" id="IPR011541">
    <property type="entry name" value="Ni/Co_transpt_high_affinity"/>
</dbReference>
<evidence type="ECO:0000256" key="11">
    <source>
        <dbReference type="ARBA" id="ARBA00023136"/>
    </source>
</evidence>
<dbReference type="Pfam" id="PF03824">
    <property type="entry name" value="NicO"/>
    <property type="match status" value="1"/>
</dbReference>
<feature type="transmembrane region" description="Helical" evidence="13">
    <location>
        <begin position="89"/>
        <end position="112"/>
    </location>
</feature>
<comment type="subcellular location">
    <subcellularLocation>
        <location evidence="2 13">Cell membrane</location>
        <topology evidence="2 13">Multi-pass membrane protein</topology>
    </subcellularLocation>
</comment>
<keyword evidence="11 13" id="KW-0472">Membrane</keyword>
<evidence type="ECO:0000256" key="6">
    <source>
        <dbReference type="ARBA" id="ARBA00022596"/>
    </source>
</evidence>
<keyword evidence="8 13" id="KW-1133">Transmembrane helix</keyword>
<dbReference type="Proteomes" id="UP000228948">
    <property type="component" value="Chromosome"/>
</dbReference>